<protein>
    <submittedName>
        <fullName evidence="3">TonB-dependent receptor</fullName>
    </submittedName>
</protein>
<gene>
    <name evidence="3" type="ORF">HF841_02220</name>
</gene>
<dbReference type="Proteomes" id="UP000520291">
    <property type="component" value="Unassembled WGS sequence"/>
</dbReference>
<reference evidence="3 4" key="1">
    <citation type="submission" date="2020-04" db="EMBL/GenBank/DDBJ databases">
        <authorList>
            <person name="Hitch T.C.A."/>
            <person name="Wylensek D."/>
            <person name="Clavel T."/>
        </authorList>
    </citation>
    <scope>NUCLEOTIDE SEQUENCE [LARGE SCALE GENOMIC DNA]</scope>
    <source>
        <strain evidence="3 4">WCA3-601-WT-5E</strain>
    </source>
</reference>
<evidence type="ECO:0000313" key="3">
    <source>
        <dbReference type="EMBL" id="NME84848.1"/>
    </source>
</evidence>
<dbReference type="SUPFAM" id="SSF56935">
    <property type="entry name" value="Porins"/>
    <property type="match status" value="1"/>
</dbReference>
<feature type="domain" description="TonB-dependent receptor plug" evidence="2">
    <location>
        <begin position="125"/>
        <end position="231"/>
    </location>
</feature>
<dbReference type="InterPro" id="IPR023997">
    <property type="entry name" value="TonB-dep_OMP_SusC/RagA_CS"/>
</dbReference>
<keyword evidence="1" id="KW-0998">Cell outer membrane</keyword>
<dbReference type="PROSITE" id="PS52016">
    <property type="entry name" value="TONB_DEPENDENT_REC_3"/>
    <property type="match status" value="1"/>
</dbReference>
<dbReference type="Gene3D" id="2.170.130.10">
    <property type="entry name" value="TonB-dependent receptor, plug domain"/>
    <property type="match status" value="1"/>
</dbReference>
<dbReference type="SUPFAM" id="SSF49464">
    <property type="entry name" value="Carboxypeptidase regulatory domain-like"/>
    <property type="match status" value="1"/>
</dbReference>
<dbReference type="InterPro" id="IPR037066">
    <property type="entry name" value="Plug_dom_sf"/>
</dbReference>
<accession>A0A7X9S8T0</accession>
<keyword evidence="1" id="KW-1134">Transmembrane beta strand</keyword>
<proteinExistence type="inferred from homology"/>
<evidence type="ECO:0000259" key="2">
    <source>
        <dbReference type="Pfam" id="PF07715"/>
    </source>
</evidence>
<dbReference type="RefSeq" id="WP_129614895.1">
    <property type="nucleotide sequence ID" value="NZ_JABAGL010000002.1"/>
</dbReference>
<comment type="subcellular location">
    <subcellularLocation>
        <location evidence="1">Cell outer membrane</location>
        <topology evidence="1">Multi-pass membrane protein</topology>
    </subcellularLocation>
</comment>
<comment type="caution">
    <text evidence="3">The sequence shown here is derived from an EMBL/GenBank/DDBJ whole genome shotgun (WGS) entry which is preliminary data.</text>
</comment>
<keyword evidence="3" id="KW-0675">Receptor</keyword>
<dbReference type="AlphaFoldDB" id="A0A7X9S8T0"/>
<dbReference type="GO" id="GO:0009279">
    <property type="term" value="C:cell outer membrane"/>
    <property type="evidence" value="ECO:0007669"/>
    <property type="project" value="UniProtKB-SubCell"/>
</dbReference>
<comment type="similarity">
    <text evidence="1">Belongs to the TonB-dependent receptor family.</text>
</comment>
<dbReference type="PROSITE" id="PS51257">
    <property type="entry name" value="PROKAR_LIPOPROTEIN"/>
    <property type="match status" value="1"/>
</dbReference>
<dbReference type="NCBIfam" id="TIGR04056">
    <property type="entry name" value="OMP_RagA_SusC"/>
    <property type="match status" value="1"/>
</dbReference>
<dbReference type="InterPro" id="IPR012910">
    <property type="entry name" value="Plug_dom"/>
</dbReference>
<keyword evidence="1" id="KW-0812">Transmembrane</keyword>
<dbReference type="NCBIfam" id="TIGR04057">
    <property type="entry name" value="SusC_RagA_signa"/>
    <property type="match status" value="1"/>
</dbReference>
<dbReference type="InterPro" id="IPR039426">
    <property type="entry name" value="TonB-dep_rcpt-like"/>
</dbReference>
<keyword evidence="1" id="KW-0472">Membrane</keyword>
<dbReference type="Gene3D" id="2.60.40.1120">
    <property type="entry name" value="Carboxypeptidase-like, regulatory domain"/>
    <property type="match status" value="1"/>
</dbReference>
<sequence>MVMKNVIKENQKIPYLFLLMLFSCLTISAQKGMTVRGTVFDSNGETIIGASVVLKGNNSIGTISDIDGNFMLTVPNENSTLVVSFVGMKSKEVKATLSGLIKVTLEDDSQQLEEVVVVGYGQQKKASVVGSITQTSGKTLERAGGVSSLGAALTGNLPGVITSSSTGMPGEEDPQIIIRTKSSWNNSEPLVLVDGVEREMSSVDISSVENISVLKDASATAVYGVKGANGVILITTKRGKEGKANVQIKANVTAKVVSKLPEKYDAYDTFYLMNHAIEREACINPAGWSNYTPAAIINKYRNPANAEEWDRYPNVDWEDFLFKKSAMSYNTSVNVSGGTKSVKYFAAADFVSEGDLFKTFENNRGYNSGFGYNRINVRSNLDFSLTKTTKFSTNLFGSNAQRTLPWAMADNDATYWSAAYKSAPDAMHPIYSNGMWGWYAPRDADVPNSAYFLATGGTEKRTTTKVTTDFILEQDLAMLTKGLKFKANFSMDYRFVEKSRGINDQYNDSQRMWVDPNTGEISYKFDPDSGTGIDKVENPIYWSTQAGSADIGSTYRKLYYSLQLDYARKFGDHEVSALGLFSRLKEAQGSVFPIYREDWVFRVTYNYAMRYFFEANGAYNGSEKFGPDYRFAFFPSLSLGWMISEEKFMKKLKFLDMLKLRASWGRVGDDAVVLPWQRFTSGRFLYKDQWQNSGNAVMGSVSPDNSPYSFWRISMLGNPNISWETVEKRNIGLDYAFLDGLIAGSVDIFNDTRSDILVAGGSRAIPSYFGTTPPRANLGKVNSHGYELELRLNYVFNNGLRTWLNTSMTHAVNEVKFRDDAPLLPAYQQGAGHAIDQVNSYIDHGNLATWDDVIGSTAWTTGNNYKLPGDYNIIDFNGDGIVDKDDSAPYQYSTTPQNTYNASIGFEWKGFSCFAQFYGVNNVTREVNFPTFRSTAHVAYVEGDYWTPGGTASLPTPRWGTTVDGAASGTRYWYDGSYIRLKNVELSYTFKGNWLKKLGVNTARLYLNGDNLYMWTNMPDDRESNTGFSSSDGAYPTVRRFNIGIDITL</sequence>
<dbReference type="Pfam" id="PF13715">
    <property type="entry name" value="CarbopepD_reg_2"/>
    <property type="match status" value="1"/>
</dbReference>
<dbReference type="FunFam" id="2.170.130.10:FF:000003">
    <property type="entry name" value="SusC/RagA family TonB-linked outer membrane protein"/>
    <property type="match status" value="1"/>
</dbReference>
<keyword evidence="1" id="KW-0813">Transport</keyword>
<organism evidence="3 4">
    <name type="scientific">Bacteroides eggerthii</name>
    <dbReference type="NCBI Taxonomy" id="28111"/>
    <lineage>
        <taxon>Bacteria</taxon>
        <taxon>Pseudomonadati</taxon>
        <taxon>Bacteroidota</taxon>
        <taxon>Bacteroidia</taxon>
        <taxon>Bacteroidales</taxon>
        <taxon>Bacteroidaceae</taxon>
        <taxon>Bacteroides</taxon>
    </lineage>
</organism>
<evidence type="ECO:0000256" key="1">
    <source>
        <dbReference type="PROSITE-ProRule" id="PRU01360"/>
    </source>
</evidence>
<dbReference type="InterPro" id="IPR023996">
    <property type="entry name" value="TonB-dep_OMP_SusC/RagA"/>
</dbReference>
<evidence type="ECO:0000313" key="4">
    <source>
        <dbReference type="Proteomes" id="UP000520291"/>
    </source>
</evidence>
<dbReference type="InterPro" id="IPR008969">
    <property type="entry name" value="CarboxyPept-like_regulatory"/>
</dbReference>
<dbReference type="Pfam" id="PF07715">
    <property type="entry name" value="Plug"/>
    <property type="match status" value="1"/>
</dbReference>
<name>A0A7X9S8T0_9BACE</name>
<dbReference type="EMBL" id="JABAGL010000002">
    <property type="protein sequence ID" value="NME84848.1"/>
    <property type="molecule type" value="Genomic_DNA"/>
</dbReference>